<dbReference type="Proteomes" id="UP000515448">
    <property type="component" value="Segment"/>
</dbReference>
<keyword evidence="2" id="KW-1185">Reference proteome</keyword>
<evidence type="ECO:0000313" key="1">
    <source>
        <dbReference type="EMBL" id="AZF89086.1"/>
    </source>
</evidence>
<accession>A0A5S9BIL2</accession>
<dbReference type="PROSITE" id="PS51257">
    <property type="entry name" value="PROKAR_LIPOPROTEIN"/>
    <property type="match status" value="1"/>
</dbReference>
<name>A0A5S9BIL2_9CAUD</name>
<sequence>MNKLFLLAVIVGITGCAPEYTPNTLPQVDPQLMTAPCKLGNAKADADEDLSVDVQNAECVRQLRLKVYRLQDWIKNVTE</sequence>
<evidence type="ECO:0000313" key="2">
    <source>
        <dbReference type="Proteomes" id="UP000515448"/>
    </source>
</evidence>
<protein>
    <submittedName>
        <fullName evidence="1">Uncharacterized protein</fullName>
    </submittedName>
</protein>
<dbReference type="EMBL" id="MK214385">
    <property type="protein sequence ID" value="AZF89086.1"/>
    <property type="molecule type" value="Genomic_DNA"/>
</dbReference>
<organism evidence="1 2">
    <name type="scientific">Salmonella phage TS6</name>
    <dbReference type="NCBI Taxonomy" id="2491323"/>
    <lineage>
        <taxon>Viruses</taxon>
        <taxon>Duplodnaviria</taxon>
        <taxon>Heunggongvirae</taxon>
        <taxon>Uroviricota</taxon>
        <taxon>Caudoviricetes</taxon>
        <taxon>Sarkviridae</taxon>
        <taxon>Guernseyvirinae</taxon>
        <taxon>Cornellvirus</taxon>
        <taxon>Cornellvirus TS6</taxon>
    </lineage>
</organism>
<reference evidence="1 2" key="1">
    <citation type="submission" date="2018-11" db="EMBL/GenBank/DDBJ databases">
        <title>Complete genome sequence of Salmonella bacterophage AP6 chromosome.</title>
        <authorList>
            <person name="Park H."/>
            <person name="Ryu S."/>
        </authorList>
    </citation>
    <scope>NUCLEOTIDE SEQUENCE [LARGE SCALE GENOMIC DNA]</scope>
</reference>
<proteinExistence type="predicted"/>
<gene>
    <name evidence="1" type="ORF">AP6_043</name>
</gene>